<keyword evidence="5" id="KW-1185">Reference proteome</keyword>
<feature type="compositionally biased region" description="Low complexity" evidence="1">
    <location>
        <begin position="93"/>
        <end position="102"/>
    </location>
</feature>
<dbReference type="KEGG" id="ehx:EMIHUDRAFT_459945"/>
<dbReference type="Pfam" id="PF13229">
    <property type="entry name" value="Beta_helix"/>
    <property type="match status" value="1"/>
</dbReference>
<dbReference type="InterPro" id="IPR012334">
    <property type="entry name" value="Pectin_lyas_fold"/>
</dbReference>
<dbReference type="HOGENOM" id="CLU_001109_0_0_1"/>
<protein>
    <recommendedName>
        <fullName evidence="3">Right handed beta helix domain-containing protein</fullName>
    </recommendedName>
</protein>
<feature type="region of interest" description="Disordered" evidence="1">
    <location>
        <begin position="352"/>
        <end position="475"/>
    </location>
</feature>
<evidence type="ECO:0000313" key="5">
    <source>
        <dbReference type="Proteomes" id="UP000013827"/>
    </source>
</evidence>
<organism evidence="4 5">
    <name type="scientific">Emiliania huxleyi (strain CCMP1516)</name>
    <dbReference type="NCBI Taxonomy" id="280463"/>
    <lineage>
        <taxon>Eukaryota</taxon>
        <taxon>Haptista</taxon>
        <taxon>Haptophyta</taxon>
        <taxon>Prymnesiophyceae</taxon>
        <taxon>Isochrysidales</taxon>
        <taxon>Noelaerhabdaceae</taxon>
        <taxon>Emiliania</taxon>
    </lineage>
</organism>
<feature type="compositionally biased region" description="Basic and acidic residues" evidence="1">
    <location>
        <begin position="103"/>
        <end position="124"/>
    </location>
</feature>
<keyword evidence="2" id="KW-0812">Transmembrane</keyword>
<dbReference type="Proteomes" id="UP000013827">
    <property type="component" value="Unassembled WGS sequence"/>
</dbReference>
<dbReference type="PANTHER" id="PTHR11319:SF35">
    <property type="entry name" value="OUTER MEMBRANE PROTEIN PMPC-RELATED"/>
    <property type="match status" value="1"/>
</dbReference>
<dbReference type="InterPro" id="IPR039448">
    <property type="entry name" value="Beta_helix"/>
</dbReference>
<dbReference type="eggNOG" id="ENOG502QSG1">
    <property type="taxonomic scope" value="Eukaryota"/>
</dbReference>
<evidence type="ECO:0000313" key="4">
    <source>
        <dbReference type="EnsemblProtists" id="EOD08755"/>
    </source>
</evidence>
<reference evidence="4" key="2">
    <citation type="submission" date="2024-10" db="UniProtKB">
        <authorList>
            <consortium name="EnsemblProtists"/>
        </authorList>
    </citation>
    <scope>IDENTIFICATION</scope>
</reference>
<accession>A0A0D3IBX0</accession>
<dbReference type="PaxDb" id="2903-EOD08755"/>
<dbReference type="RefSeq" id="XP_005761184.1">
    <property type="nucleotide sequence ID" value="XM_005761127.1"/>
</dbReference>
<feature type="transmembrane region" description="Helical" evidence="2">
    <location>
        <begin position="1707"/>
        <end position="1731"/>
    </location>
</feature>
<dbReference type="EnsemblProtists" id="EOD08755">
    <property type="protein sequence ID" value="EOD08755"/>
    <property type="gene ID" value="EMIHUDRAFT_459945"/>
</dbReference>
<name>A0A0D3IBX0_EMIH1</name>
<feature type="region of interest" description="Disordered" evidence="1">
    <location>
        <begin position="81"/>
        <end position="166"/>
    </location>
</feature>
<dbReference type="PANTHER" id="PTHR11319">
    <property type="entry name" value="G PROTEIN-COUPLED RECEPTOR-RELATED"/>
    <property type="match status" value="1"/>
</dbReference>
<feature type="transmembrane region" description="Helical" evidence="2">
    <location>
        <begin position="1931"/>
        <end position="1954"/>
    </location>
</feature>
<feature type="domain" description="Right handed beta helix" evidence="3">
    <location>
        <begin position="1292"/>
        <end position="1455"/>
    </location>
</feature>
<dbReference type="GeneID" id="17254906"/>
<reference evidence="5" key="1">
    <citation type="journal article" date="2013" name="Nature">
        <title>Pan genome of the phytoplankton Emiliania underpins its global distribution.</title>
        <authorList>
            <person name="Read B.A."/>
            <person name="Kegel J."/>
            <person name="Klute M.J."/>
            <person name="Kuo A."/>
            <person name="Lefebvre S.C."/>
            <person name="Maumus F."/>
            <person name="Mayer C."/>
            <person name="Miller J."/>
            <person name="Monier A."/>
            <person name="Salamov A."/>
            <person name="Young J."/>
            <person name="Aguilar M."/>
            <person name="Claverie J.M."/>
            <person name="Frickenhaus S."/>
            <person name="Gonzalez K."/>
            <person name="Herman E.K."/>
            <person name="Lin Y.C."/>
            <person name="Napier J."/>
            <person name="Ogata H."/>
            <person name="Sarno A.F."/>
            <person name="Shmutz J."/>
            <person name="Schroeder D."/>
            <person name="de Vargas C."/>
            <person name="Verret F."/>
            <person name="von Dassow P."/>
            <person name="Valentin K."/>
            <person name="Van de Peer Y."/>
            <person name="Wheeler G."/>
            <person name="Dacks J.B."/>
            <person name="Delwiche C.F."/>
            <person name="Dyhrman S.T."/>
            <person name="Glockner G."/>
            <person name="John U."/>
            <person name="Richards T."/>
            <person name="Worden A.Z."/>
            <person name="Zhang X."/>
            <person name="Grigoriev I.V."/>
            <person name="Allen A.E."/>
            <person name="Bidle K."/>
            <person name="Borodovsky M."/>
            <person name="Bowler C."/>
            <person name="Brownlee C."/>
            <person name="Cock J.M."/>
            <person name="Elias M."/>
            <person name="Gladyshev V.N."/>
            <person name="Groth M."/>
            <person name="Guda C."/>
            <person name="Hadaegh A."/>
            <person name="Iglesias-Rodriguez M.D."/>
            <person name="Jenkins J."/>
            <person name="Jones B.M."/>
            <person name="Lawson T."/>
            <person name="Leese F."/>
            <person name="Lindquist E."/>
            <person name="Lobanov A."/>
            <person name="Lomsadze A."/>
            <person name="Malik S.B."/>
            <person name="Marsh M.E."/>
            <person name="Mackinder L."/>
            <person name="Mock T."/>
            <person name="Mueller-Roeber B."/>
            <person name="Pagarete A."/>
            <person name="Parker M."/>
            <person name="Probert I."/>
            <person name="Quesneville H."/>
            <person name="Raines C."/>
            <person name="Rensing S.A."/>
            <person name="Riano-Pachon D.M."/>
            <person name="Richier S."/>
            <person name="Rokitta S."/>
            <person name="Shiraiwa Y."/>
            <person name="Soanes D.M."/>
            <person name="van der Giezen M."/>
            <person name="Wahlund T.M."/>
            <person name="Williams B."/>
            <person name="Wilson W."/>
            <person name="Wolfe G."/>
            <person name="Wurch L.L."/>
        </authorList>
    </citation>
    <scope>NUCLEOTIDE SEQUENCE</scope>
</reference>
<feature type="compositionally biased region" description="Acidic residues" evidence="1">
    <location>
        <begin position="130"/>
        <end position="143"/>
    </location>
</feature>
<keyword evidence="2" id="KW-1133">Transmembrane helix</keyword>
<feature type="transmembrane region" description="Helical" evidence="2">
    <location>
        <begin position="1592"/>
        <end position="1615"/>
    </location>
</feature>
<feature type="transmembrane region" description="Helical" evidence="2">
    <location>
        <begin position="1883"/>
        <end position="1906"/>
    </location>
</feature>
<evidence type="ECO:0000256" key="1">
    <source>
        <dbReference type="SAM" id="MobiDB-lite"/>
    </source>
</evidence>
<dbReference type="Gene3D" id="2.160.20.10">
    <property type="entry name" value="Single-stranded right-handed beta-helix, Pectin lyase-like"/>
    <property type="match status" value="1"/>
</dbReference>
<feature type="compositionally biased region" description="Basic and acidic residues" evidence="1">
    <location>
        <begin position="354"/>
        <end position="369"/>
    </location>
</feature>
<feature type="transmembrane region" description="Helical" evidence="2">
    <location>
        <begin position="1851"/>
        <end position="1871"/>
    </location>
</feature>
<evidence type="ECO:0000259" key="3">
    <source>
        <dbReference type="Pfam" id="PF13229"/>
    </source>
</evidence>
<dbReference type="InterPro" id="IPR011050">
    <property type="entry name" value="Pectin_lyase_fold/virulence"/>
</dbReference>
<dbReference type="SUPFAM" id="SSF51126">
    <property type="entry name" value="Pectin lyase-like"/>
    <property type="match status" value="2"/>
</dbReference>
<sequence length="2205" mass="231593">MKTNTVRLIYKIRETSRELNSINMKLKLELVPAAGDKLVLKLSPPPPPLADKQACAFAHVTMRSHLQDACGIKSAAAEESAAKSAAAEEDAESATAEATAEEAATKKATTEEAAAKKATAEEAAAKSATEEESEEAATEESAAEESACGVKDDVVKEDDVEGESSPMKSFAKVGIVPADDGRITLVISASESPSLLGAKACGVNNVNITVAKSATEDVLKKDPAAEKAPDAGAFDSDKAKAMFAAHAPAVFWSKFERPTVVGALKKAAAKSGAEASVDETGVIKNDPALKPVIKIDTALKKAAVCGEALPSVDADWNVSTKEFPEQETAAPAVSTPQQKHTRVIDGWKTASPLRKIERKGEPNLIDRSKKTTKNPTPIGRVDPNGLGEPNLVDCSKSTTPTDPPTAPNGVTTNAPALTPVATGGAPLPSIEEGDADWTVSAKESPPAEKPAPAGISDWTTPSNPRRKKGRKGASAPIVRTKSIAPVGGNNRFGALLGTNGNEGILGGTGKVTGGSTPPTTDSGATANVETTTITTPEGSVSASGWFSWPKFCPTYLLRLFGILALLCLGTAFALSSYSATSALLSSQWHESPTSFPAVTTPFTPASLNGVCEIGGDDTSSCAAIASSDSVPADHPVLARSRLLVPAPRQLVTHSPRAVEGGHEEGRLAGEARCAGNERGAKQASRLLEEAGSDETLFQTGASGLVRAIVDDAATRGQPSLREWWCCCACAAVLLLQACGACWLLRSGAASGQRASKAVRPRLSKSRSSVALLLLISALPVAGSGEASWDYKGVGWCTDANNGEGTARKFVVYQSLASAKEACFNDFACVAIAFRTEPGYASAVYTSTGCTDDCTRTEWLEDRSLIVGSSGWCTDANNGEGTARKFVVYQSLASAKEACFNDFACVAIAFRTEPGYASVVYTSTGCTDDCTRTEWLEDRSLIVGSSGDSRYECYVSWDLWCGGTVVLSSAPYASGEPFQAEYGVSLSPGVECELVMKDSYGDGWNGASWSGLGQEGLTVASGAALDNVEYVAAGYTASGAPYYRASTSSFSYLYWDPDCNGNGFGANWIVDADQPSTTASSDLDGDGSCNFRAYINSYSSSPPLGTTTWTAENRNAIVFIPPGARLAFSSNVGCSDEMHISVRSSGEGATLDGKKSSRMFDISGGCSLYLEALHFVDGRGDRGGAVRASGAGDIAMKDVSFTGCEADLYGGGMLVYGSGDVSLEGASFSECTAGNYGGGMSVESSGDVSLDGASFSECTAGEKGGGMFVYQNSGDVSLEGASFSKCTADWGGGMLVKNSGDVSLERASFSECTAGVHGGGVYVENSGGVSLDGASFSECTAAWHGGGMHVIRSGDVSLERASFSECTAAEWGGGMSVWSSGDLSLDGASFSECTAGWSGGGMRVENSGDVSLESASFVECTSGSQAALYLNGIERLALTNSQFVDNMAEASPAALFFASSVGATDSLLRNTTFSGNSAPGDITILAASPLTWDCPLGYWMPNVGQLFGDLSGCNRLCAEECRAFGGDGQAGQARCVGNVDPGEASGRRAQEAGLDYCADAFAGPECQLCREPNHYLDADGAACNKCVAVGTAAGHMAGIALGLCVAFGLVALAYSVQRGQTEWRKERFIGLPLRIADRTGDAIYKIGLIPKFKILFGFYQVCLVLSTTYSARLPERYTGWTEALAEAVFIDWSGIVLPVQCLAHTSRLVAVAISPIGVIALLLFAGIVLRLCARWRRARRGAGCESGSEVDGATSNVLDAAVFSWPAEVALGVLDLTPAGFVLIFLFAPSVSATVLRAWSCQAKSPNALTKATAFLHREYKRNWYWWEAADLARKLFLTGFVLLVAEEEDSFVRLVVAVLVCSCYAVAIALVQPYKRFEDNILAVATSLVLLLLFLGASWTTIFLNIELRFPGDEPGQSASAVLGFRSENGLVNWMLVLAAAALLIFLVGTIIAIRRLAKVPTIRLVSTKQPPELALVDGLTWHLFLSHIWSTGQDAVAVIKNELKLLIPGIKIFLDVDDLKDIGSLEDYVDRTQNCLREIQTSLEKRKPLVLVQEADPAKGGGTLQALPARPQLDDPAGSAIALATHGSEGRGWAQTTWHRIDEYQRVSLKIISEALLLSSPNYSSLTSLPLFIPGEVQGQPISFSKSVVLWASPFDEGADELATKLATNFSGLTVSTAEEAGDATHMLLYLNADTWSDERLAEQ</sequence>
<feature type="transmembrane region" description="Helical" evidence="2">
    <location>
        <begin position="1653"/>
        <end position="1670"/>
    </location>
</feature>
<evidence type="ECO:0000256" key="2">
    <source>
        <dbReference type="SAM" id="Phobius"/>
    </source>
</evidence>
<keyword evidence="2" id="KW-0472">Membrane</keyword>
<proteinExistence type="predicted"/>